<gene>
    <name evidence="1" type="ORF">SBA1_1040054</name>
</gene>
<protein>
    <submittedName>
        <fullName evidence="1">Uncharacterized protein</fullName>
    </submittedName>
</protein>
<proteinExistence type="predicted"/>
<organism evidence="1 2">
    <name type="scientific">Candidatus Sulfotelmatobacter kueseliae</name>
    <dbReference type="NCBI Taxonomy" id="2042962"/>
    <lineage>
        <taxon>Bacteria</taxon>
        <taxon>Pseudomonadati</taxon>
        <taxon>Acidobacteriota</taxon>
        <taxon>Terriglobia</taxon>
        <taxon>Terriglobales</taxon>
        <taxon>Candidatus Korobacteraceae</taxon>
        <taxon>Candidatus Sulfotelmatobacter</taxon>
    </lineage>
</organism>
<dbReference type="Proteomes" id="UP000238701">
    <property type="component" value="Unassembled WGS sequence"/>
</dbReference>
<accession>A0A2U3JXY1</accession>
<dbReference type="EMBL" id="OMOD01000007">
    <property type="protein sequence ID" value="SPF32286.1"/>
    <property type="molecule type" value="Genomic_DNA"/>
</dbReference>
<dbReference type="AlphaFoldDB" id="A0A2U3JXY1"/>
<name>A0A2U3JXY1_9BACT</name>
<evidence type="ECO:0000313" key="1">
    <source>
        <dbReference type="EMBL" id="SPF32286.1"/>
    </source>
</evidence>
<sequence length="64" mass="7362">MVSAVFRMRSSPRILFVALNDGTPLAFLFFPGRMVSFARSAFLFSEDPHLSTLFFLTVGRLRRY</sequence>
<evidence type="ECO:0000313" key="2">
    <source>
        <dbReference type="Proteomes" id="UP000238701"/>
    </source>
</evidence>
<reference evidence="2" key="1">
    <citation type="submission" date="2018-02" db="EMBL/GenBank/DDBJ databases">
        <authorList>
            <person name="Hausmann B."/>
        </authorList>
    </citation>
    <scope>NUCLEOTIDE SEQUENCE [LARGE SCALE GENOMIC DNA]</scope>
    <source>
        <strain evidence="2">Peat soil MAG SbA1</strain>
    </source>
</reference>